<evidence type="ECO:0000256" key="3">
    <source>
        <dbReference type="ARBA" id="ARBA00022603"/>
    </source>
</evidence>
<dbReference type="EMBL" id="JBBPCC010000008">
    <property type="protein sequence ID" value="MEK8129045.1"/>
    <property type="molecule type" value="Genomic_DNA"/>
</dbReference>
<evidence type="ECO:0000256" key="2">
    <source>
        <dbReference type="ARBA" id="ARBA00022490"/>
    </source>
</evidence>
<dbReference type="SUPFAM" id="SSF46767">
    <property type="entry name" value="Methylated DNA-protein cysteine methyltransferase, C-terminal domain"/>
    <property type="match status" value="1"/>
</dbReference>
<comment type="similarity">
    <text evidence="8">Belongs to the MGMT family.</text>
</comment>
<dbReference type="PANTHER" id="PTHR10815">
    <property type="entry name" value="METHYLATED-DNA--PROTEIN-CYSTEINE METHYLTRANSFERASE"/>
    <property type="match status" value="1"/>
</dbReference>
<dbReference type="Gene3D" id="3.30.160.70">
    <property type="entry name" value="Methylated DNA-protein cysteine methyltransferase domain"/>
    <property type="match status" value="1"/>
</dbReference>
<evidence type="ECO:0000256" key="7">
    <source>
        <dbReference type="ARBA" id="ARBA00049348"/>
    </source>
</evidence>
<evidence type="ECO:0000259" key="10">
    <source>
        <dbReference type="Pfam" id="PF02870"/>
    </source>
</evidence>
<name>A0ABU9DLU8_9BACL</name>
<keyword evidence="3 8" id="KW-0489">Methyltransferase</keyword>
<dbReference type="CDD" id="cd06445">
    <property type="entry name" value="ATase"/>
    <property type="match status" value="1"/>
</dbReference>
<feature type="active site" description="Nucleophile; methyl group acceptor" evidence="8">
    <location>
        <position position="143"/>
    </location>
</feature>
<dbReference type="InterPro" id="IPR014048">
    <property type="entry name" value="MethylDNA_cys_MeTrfase_DNA-bd"/>
</dbReference>
<keyword evidence="6 8" id="KW-0234">DNA repair</keyword>
<organism evidence="11 12">
    <name type="scientific">Paenibacillus filicis</name>
    <dbReference type="NCBI Taxonomy" id="669464"/>
    <lineage>
        <taxon>Bacteria</taxon>
        <taxon>Bacillati</taxon>
        <taxon>Bacillota</taxon>
        <taxon>Bacilli</taxon>
        <taxon>Bacillales</taxon>
        <taxon>Paenibacillaceae</taxon>
        <taxon>Paenibacillus</taxon>
    </lineage>
</organism>
<dbReference type="InterPro" id="IPR036388">
    <property type="entry name" value="WH-like_DNA-bd_sf"/>
</dbReference>
<comment type="subcellular location">
    <subcellularLocation>
        <location evidence="8">Cytoplasm</location>
    </subcellularLocation>
</comment>
<keyword evidence="4 8" id="KW-0808">Transferase</keyword>
<dbReference type="PROSITE" id="PS00374">
    <property type="entry name" value="MGMT"/>
    <property type="match status" value="1"/>
</dbReference>
<protein>
    <recommendedName>
        <fullName evidence="8">Methylated-DNA--protein-cysteine methyltransferase</fullName>
        <ecNumber evidence="8">2.1.1.63</ecNumber>
    </recommendedName>
    <alternativeName>
        <fullName evidence="8">6-O-methylguanine-DNA methyltransferase</fullName>
        <shortName evidence="8">MGMT</shortName>
    </alternativeName>
    <alternativeName>
        <fullName evidence="8">O-6-methylguanine-DNA-alkyltransferase</fullName>
    </alternativeName>
</protein>
<dbReference type="Pfam" id="PF01035">
    <property type="entry name" value="DNA_binding_1"/>
    <property type="match status" value="1"/>
</dbReference>
<dbReference type="Proteomes" id="UP001469365">
    <property type="component" value="Unassembled WGS sequence"/>
</dbReference>
<dbReference type="Gene3D" id="1.10.10.10">
    <property type="entry name" value="Winged helix-like DNA-binding domain superfamily/Winged helix DNA-binding domain"/>
    <property type="match status" value="1"/>
</dbReference>
<dbReference type="InterPro" id="IPR036217">
    <property type="entry name" value="MethylDNA_cys_MeTrfase_DNAb"/>
</dbReference>
<evidence type="ECO:0000259" key="9">
    <source>
        <dbReference type="Pfam" id="PF01035"/>
    </source>
</evidence>
<dbReference type="HAMAP" id="MF_00772">
    <property type="entry name" value="OGT"/>
    <property type="match status" value="1"/>
</dbReference>
<comment type="miscellaneous">
    <text evidence="8">This enzyme catalyzes only one turnover and therefore is not strictly catalytic. According to one definition, an enzyme is a biocatalyst that acts repeatedly and over many reaction cycles.</text>
</comment>
<evidence type="ECO:0000256" key="5">
    <source>
        <dbReference type="ARBA" id="ARBA00022763"/>
    </source>
</evidence>
<evidence type="ECO:0000313" key="11">
    <source>
        <dbReference type="EMBL" id="MEK8129045.1"/>
    </source>
</evidence>
<dbReference type="GO" id="GO:0032259">
    <property type="term" value="P:methylation"/>
    <property type="evidence" value="ECO:0007669"/>
    <property type="project" value="UniProtKB-KW"/>
</dbReference>
<comment type="caution">
    <text evidence="11">The sequence shown here is derived from an EMBL/GenBank/DDBJ whole genome shotgun (WGS) entry which is preliminary data.</text>
</comment>
<gene>
    <name evidence="11" type="ORF">WMW72_14165</name>
</gene>
<keyword evidence="5 8" id="KW-0227">DNA damage</keyword>
<dbReference type="RefSeq" id="WP_341416144.1">
    <property type="nucleotide sequence ID" value="NZ_JBBPCC010000008.1"/>
</dbReference>
<evidence type="ECO:0000256" key="1">
    <source>
        <dbReference type="ARBA" id="ARBA00001286"/>
    </source>
</evidence>
<proteinExistence type="inferred from homology"/>
<sequence length="185" mass="20816">MAVRTDMMWMRLELEGRRWLLLATERGLCRIIFPHEDLESWSGWISRVAPRAELREDPAALKQTGVVQWLHAYFDGERTSLAHIPLDLIGTPFQQQVWTVLGQVPYGETRTYGHIAAVIGRPQAVRAVGAANGANPIPVLLPCHRIVSADRKLTGFRGGLEMKRRLLELEQVEGVADGGHARFQF</sequence>
<comment type="function">
    <text evidence="8">Involved in the cellular defense against the biological effects of O6-methylguanine (O6-MeG) and O4-methylthymine (O4-MeT) in DNA. Repairs the methylated nucleobase in DNA by stoichiometrically transferring the methyl group to a cysteine residue in the enzyme. This is a suicide reaction: the enzyme is irreversibly inactivated.</text>
</comment>
<dbReference type="PANTHER" id="PTHR10815:SF5">
    <property type="entry name" value="METHYLATED-DNA--PROTEIN-CYSTEINE METHYLTRANSFERASE"/>
    <property type="match status" value="1"/>
</dbReference>
<dbReference type="Pfam" id="PF02870">
    <property type="entry name" value="Methyltransf_1N"/>
    <property type="match status" value="1"/>
</dbReference>
<dbReference type="InterPro" id="IPR001497">
    <property type="entry name" value="MethylDNA_cys_MeTrfase_AS"/>
</dbReference>
<dbReference type="InterPro" id="IPR008332">
    <property type="entry name" value="MethylG_MeTrfase_N"/>
</dbReference>
<evidence type="ECO:0000256" key="6">
    <source>
        <dbReference type="ARBA" id="ARBA00023204"/>
    </source>
</evidence>
<evidence type="ECO:0000256" key="8">
    <source>
        <dbReference type="HAMAP-Rule" id="MF_00772"/>
    </source>
</evidence>
<evidence type="ECO:0000256" key="4">
    <source>
        <dbReference type="ARBA" id="ARBA00022679"/>
    </source>
</evidence>
<feature type="domain" description="Methylated-DNA-[protein]-cysteine S-methyltransferase DNA binding" evidence="9">
    <location>
        <begin position="92"/>
        <end position="172"/>
    </location>
</feature>
<reference evidence="11 12" key="1">
    <citation type="submission" date="2024-04" db="EMBL/GenBank/DDBJ databases">
        <title>draft genome sequnece of Paenibacillus filicis.</title>
        <authorList>
            <person name="Kim D.-U."/>
        </authorList>
    </citation>
    <scope>NUCLEOTIDE SEQUENCE [LARGE SCALE GENOMIC DNA]</scope>
    <source>
        <strain evidence="11 12">KACC14197</strain>
    </source>
</reference>
<evidence type="ECO:0000313" key="12">
    <source>
        <dbReference type="Proteomes" id="UP001469365"/>
    </source>
</evidence>
<keyword evidence="12" id="KW-1185">Reference proteome</keyword>
<dbReference type="GO" id="GO:0003908">
    <property type="term" value="F:methylated-DNA-[protein]-cysteine S-methyltransferase activity"/>
    <property type="evidence" value="ECO:0007669"/>
    <property type="project" value="UniProtKB-EC"/>
</dbReference>
<keyword evidence="2 8" id="KW-0963">Cytoplasm</keyword>
<comment type="catalytic activity">
    <reaction evidence="7 8">
        <text>a 6-O-methyl-2'-deoxyguanosine in DNA + L-cysteinyl-[protein] = S-methyl-L-cysteinyl-[protein] + a 2'-deoxyguanosine in DNA</text>
        <dbReference type="Rhea" id="RHEA:24000"/>
        <dbReference type="Rhea" id="RHEA-COMP:10131"/>
        <dbReference type="Rhea" id="RHEA-COMP:10132"/>
        <dbReference type="Rhea" id="RHEA-COMP:11367"/>
        <dbReference type="Rhea" id="RHEA-COMP:11368"/>
        <dbReference type="ChEBI" id="CHEBI:29950"/>
        <dbReference type="ChEBI" id="CHEBI:82612"/>
        <dbReference type="ChEBI" id="CHEBI:85445"/>
        <dbReference type="ChEBI" id="CHEBI:85448"/>
        <dbReference type="EC" id="2.1.1.63"/>
    </reaction>
</comment>
<dbReference type="SUPFAM" id="SSF53155">
    <property type="entry name" value="Methylated DNA-protein cysteine methyltransferase domain"/>
    <property type="match status" value="1"/>
</dbReference>
<accession>A0ABU9DLU8</accession>
<dbReference type="EC" id="2.1.1.63" evidence="8"/>
<feature type="domain" description="Methylguanine DNA methyltransferase ribonuclease-like" evidence="10">
    <location>
        <begin position="20"/>
        <end position="88"/>
    </location>
</feature>
<comment type="catalytic activity">
    <reaction evidence="1 8">
        <text>a 4-O-methyl-thymidine in DNA + L-cysteinyl-[protein] = a thymidine in DNA + S-methyl-L-cysteinyl-[protein]</text>
        <dbReference type="Rhea" id="RHEA:53428"/>
        <dbReference type="Rhea" id="RHEA-COMP:10131"/>
        <dbReference type="Rhea" id="RHEA-COMP:10132"/>
        <dbReference type="Rhea" id="RHEA-COMP:13555"/>
        <dbReference type="Rhea" id="RHEA-COMP:13556"/>
        <dbReference type="ChEBI" id="CHEBI:29950"/>
        <dbReference type="ChEBI" id="CHEBI:82612"/>
        <dbReference type="ChEBI" id="CHEBI:137386"/>
        <dbReference type="ChEBI" id="CHEBI:137387"/>
        <dbReference type="EC" id="2.1.1.63"/>
    </reaction>
</comment>
<dbReference type="InterPro" id="IPR036631">
    <property type="entry name" value="MGMT_N_sf"/>
</dbReference>
<dbReference type="InterPro" id="IPR023546">
    <property type="entry name" value="MGMT"/>
</dbReference>
<dbReference type="NCBIfam" id="TIGR00589">
    <property type="entry name" value="ogt"/>
    <property type="match status" value="1"/>
</dbReference>